<comment type="subcellular location">
    <subcellularLocation>
        <location evidence="1">Cytoplasm</location>
    </subcellularLocation>
    <subcellularLocation>
        <location evidence="2">Nucleus</location>
        <location evidence="2">Nucleolus</location>
    </subcellularLocation>
</comment>
<evidence type="ECO:0000256" key="12">
    <source>
        <dbReference type="ARBA" id="ARBA00064438"/>
    </source>
</evidence>
<dbReference type="STRING" id="7868.ENSCMIP00000015622"/>
<evidence type="ECO:0000256" key="13">
    <source>
        <dbReference type="ARBA" id="ARBA00074207"/>
    </source>
</evidence>
<dbReference type="GO" id="GO:0008625">
    <property type="term" value="P:extrinsic apoptotic signaling pathway via death domain receptors"/>
    <property type="evidence" value="ECO:0007669"/>
    <property type="project" value="TreeGrafter"/>
</dbReference>
<keyword evidence="7" id="KW-0805">Transcription regulation</keyword>
<feature type="signal peptide" evidence="16">
    <location>
        <begin position="1"/>
        <end position="18"/>
    </location>
</feature>
<dbReference type="GO" id="GO:0005737">
    <property type="term" value="C:cytoplasm"/>
    <property type="evidence" value="ECO:0007669"/>
    <property type="project" value="UniProtKB-SubCell"/>
</dbReference>
<evidence type="ECO:0000313" key="18">
    <source>
        <dbReference type="Ensembl" id="ENSCMIP00000015622.1"/>
    </source>
</evidence>
<dbReference type="Pfam" id="PF01335">
    <property type="entry name" value="DED"/>
    <property type="match status" value="1"/>
</dbReference>
<reference evidence="18" key="5">
    <citation type="submission" date="2025-09" db="UniProtKB">
        <authorList>
            <consortium name="Ensembl"/>
        </authorList>
    </citation>
    <scope>IDENTIFICATION</scope>
</reference>
<feature type="compositionally biased region" description="Polar residues" evidence="14">
    <location>
        <begin position="228"/>
        <end position="244"/>
    </location>
</feature>
<dbReference type="PROSITE" id="PS50168">
    <property type="entry name" value="DED"/>
    <property type="match status" value="1"/>
</dbReference>
<comment type="function">
    <text evidence="11">A scaffold protein that directs CASP3 to certain substrates and facilitates their ordered degradation during apoptosis. May also play a role in mediating CASP3 cleavage of KRT18. Regulates degradation of intermediate filaments during apoptosis. May play a role in the general transcription machinery in the nucleus and might be an important regulator of the activity of GTF3C3. Inhibits DNA transcription in vitro.</text>
</comment>
<comment type="subunit">
    <text evidence="12">Interacts with CASP8, CASP10, KRT8, KRT18, CASP3 and FADD. Homodimerizes and heterodimerizes with DEDD2.</text>
</comment>
<keyword evidence="6" id="KW-0832">Ubl conjugation</keyword>
<dbReference type="GeneTree" id="ENSGT00390000008714"/>
<organism evidence="18 19">
    <name type="scientific">Callorhinchus milii</name>
    <name type="common">Ghost shark</name>
    <dbReference type="NCBI Taxonomy" id="7868"/>
    <lineage>
        <taxon>Eukaryota</taxon>
        <taxon>Metazoa</taxon>
        <taxon>Chordata</taxon>
        <taxon>Craniata</taxon>
        <taxon>Vertebrata</taxon>
        <taxon>Chondrichthyes</taxon>
        <taxon>Holocephali</taxon>
        <taxon>Chimaeriformes</taxon>
        <taxon>Callorhinchidae</taxon>
        <taxon>Callorhinchus</taxon>
    </lineage>
</organism>
<evidence type="ECO:0000256" key="4">
    <source>
        <dbReference type="ARBA" id="ARBA00022491"/>
    </source>
</evidence>
<protein>
    <recommendedName>
        <fullName evidence="13">Death effector domain-containing protein</fullName>
    </recommendedName>
</protein>
<keyword evidence="15" id="KW-1133">Transmembrane helix</keyword>
<dbReference type="Gene3D" id="1.10.533.10">
    <property type="entry name" value="Death Domain, Fas"/>
    <property type="match status" value="1"/>
</dbReference>
<feature type="region of interest" description="Disordered" evidence="14">
    <location>
        <begin position="24"/>
        <end position="45"/>
    </location>
</feature>
<dbReference type="PANTHER" id="PTHR15205:SF2">
    <property type="entry name" value="DEATH EFFECTOR DOMAIN-CONTAINING PROTEIN"/>
    <property type="match status" value="1"/>
</dbReference>
<keyword evidence="15" id="KW-0812">Transmembrane</keyword>
<dbReference type="GO" id="GO:0003006">
    <property type="term" value="P:developmental process involved in reproduction"/>
    <property type="evidence" value="ECO:0007669"/>
    <property type="project" value="UniProtKB-ARBA"/>
</dbReference>
<dbReference type="CDD" id="cd08790">
    <property type="entry name" value="DED_DEDD"/>
    <property type="match status" value="1"/>
</dbReference>
<dbReference type="SUPFAM" id="SSF47986">
    <property type="entry name" value="DEATH domain"/>
    <property type="match status" value="1"/>
</dbReference>
<keyword evidence="4" id="KW-0678">Repressor</keyword>
<dbReference type="AlphaFoldDB" id="A0A4W3HKJ6"/>
<reference evidence="19" key="2">
    <citation type="journal article" date="2007" name="PLoS Biol.">
        <title>Survey sequencing and comparative analysis of the elephant shark (Callorhinchus milii) genome.</title>
        <authorList>
            <person name="Venkatesh B."/>
            <person name="Kirkness E.F."/>
            <person name="Loh Y.H."/>
            <person name="Halpern A.L."/>
            <person name="Lee A.P."/>
            <person name="Johnson J."/>
            <person name="Dandona N."/>
            <person name="Viswanathan L.D."/>
            <person name="Tay A."/>
            <person name="Venter J.C."/>
            <person name="Strausberg R.L."/>
            <person name="Brenner S."/>
        </authorList>
    </citation>
    <scope>NUCLEOTIDE SEQUENCE [LARGE SCALE GENOMIC DNA]</scope>
</reference>
<keyword evidence="16" id="KW-0732">Signal</keyword>
<keyword evidence="8" id="KW-0238">DNA-binding</keyword>
<sequence>MLGVVVALRMLAIPRVRRAPVDTNGYCTEAPPPEGGTRLPGGEAGPRSHVTIFGLNAPPQFPLRFWGLNSIVAVVGVFDPRRKPRLRFMFPGEQPPPNKMMKRRRADADQTWPEERVNMEHGLYTLHNMFRLVGTHLTHRDVRVFSFLFVDVIGDDQRGEIKDGRDFFLTLERQGRCDENNFRQVLQLLRIITRHDLLPYVTLKRRESVIPDPVDKYLEETSMTFIKSRTSGTSGQETGKTASAKNLCYSPTGPQMSQYRPGRLCPQRTSRRKRKRAPISENKEKQTCGQSLRISFSHFNSSPGCSRPVSLPRPLSLARSPSPALPRLVSASLGLALAHSVSGSLCVSLSLIRLVWLALAHLVWLSLVLTMARLISRSVSCSLIACVYVSHAFSLCRYPSPRASGILPT</sequence>
<evidence type="ECO:0000256" key="1">
    <source>
        <dbReference type="ARBA" id="ARBA00004496"/>
    </source>
</evidence>
<proteinExistence type="predicted"/>
<accession>A0A4W3HKJ6</accession>
<evidence type="ECO:0000256" key="3">
    <source>
        <dbReference type="ARBA" id="ARBA00022490"/>
    </source>
</evidence>
<feature type="region of interest" description="Disordered" evidence="14">
    <location>
        <begin position="228"/>
        <end position="288"/>
    </location>
</feature>
<keyword evidence="19" id="KW-1185">Reference proteome</keyword>
<keyword evidence="3" id="KW-0963">Cytoplasm</keyword>
<evidence type="ECO:0000256" key="10">
    <source>
        <dbReference type="ARBA" id="ARBA00023242"/>
    </source>
</evidence>
<dbReference type="GO" id="GO:0042981">
    <property type="term" value="P:regulation of apoptotic process"/>
    <property type="evidence" value="ECO:0007669"/>
    <property type="project" value="InterPro"/>
</dbReference>
<dbReference type="FunFam" id="1.10.533.10:FF:000004">
    <property type="entry name" value="Death effector domain-containing protein-like"/>
    <property type="match status" value="1"/>
</dbReference>
<evidence type="ECO:0000256" key="14">
    <source>
        <dbReference type="SAM" id="MobiDB-lite"/>
    </source>
</evidence>
<evidence type="ECO:0000259" key="17">
    <source>
        <dbReference type="PROSITE" id="PS50168"/>
    </source>
</evidence>
<evidence type="ECO:0000256" key="7">
    <source>
        <dbReference type="ARBA" id="ARBA00023015"/>
    </source>
</evidence>
<dbReference type="InParanoid" id="A0A4W3HKJ6"/>
<feature type="domain" description="DED" evidence="17">
    <location>
        <begin position="125"/>
        <end position="203"/>
    </location>
</feature>
<evidence type="ECO:0000256" key="8">
    <source>
        <dbReference type="ARBA" id="ARBA00023125"/>
    </source>
</evidence>
<dbReference type="GO" id="GO:0003677">
    <property type="term" value="F:DNA binding"/>
    <property type="evidence" value="ECO:0007669"/>
    <property type="project" value="UniProtKB-KW"/>
</dbReference>
<gene>
    <name evidence="18" type="primary">dedd</name>
</gene>
<dbReference type="GO" id="GO:0005730">
    <property type="term" value="C:nucleolus"/>
    <property type="evidence" value="ECO:0007669"/>
    <property type="project" value="UniProtKB-SubCell"/>
</dbReference>
<keyword evidence="5" id="KW-0053">Apoptosis</keyword>
<reference evidence="19" key="3">
    <citation type="journal article" date="2014" name="Nature">
        <title>Elephant shark genome provides unique insights into gnathostome evolution.</title>
        <authorList>
            <consortium name="International Elephant Shark Genome Sequencing Consortium"/>
            <person name="Venkatesh B."/>
            <person name="Lee A.P."/>
            <person name="Ravi V."/>
            <person name="Maurya A.K."/>
            <person name="Lian M.M."/>
            <person name="Swann J.B."/>
            <person name="Ohta Y."/>
            <person name="Flajnik M.F."/>
            <person name="Sutoh Y."/>
            <person name="Kasahara M."/>
            <person name="Hoon S."/>
            <person name="Gangu V."/>
            <person name="Roy S.W."/>
            <person name="Irimia M."/>
            <person name="Korzh V."/>
            <person name="Kondrychyn I."/>
            <person name="Lim Z.W."/>
            <person name="Tay B.H."/>
            <person name="Tohari S."/>
            <person name="Kong K.W."/>
            <person name="Ho S."/>
            <person name="Lorente-Galdos B."/>
            <person name="Quilez J."/>
            <person name="Marques-Bonet T."/>
            <person name="Raney B.J."/>
            <person name="Ingham P.W."/>
            <person name="Tay A."/>
            <person name="Hillier L.W."/>
            <person name="Minx P."/>
            <person name="Boehm T."/>
            <person name="Wilson R.K."/>
            <person name="Brenner S."/>
            <person name="Warren W.C."/>
        </authorList>
    </citation>
    <scope>NUCLEOTIDE SEQUENCE [LARGE SCALE GENOMIC DNA]</scope>
</reference>
<name>A0A4W3HKJ6_CALMI</name>
<dbReference type="Ensembl" id="ENSCMIT00000015942.1">
    <property type="protein sequence ID" value="ENSCMIP00000015622.1"/>
    <property type="gene ID" value="ENSCMIG00000007613.1"/>
</dbReference>
<keyword evidence="9" id="KW-0804">Transcription</keyword>
<dbReference type="PANTHER" id="PTHR15205">
    <property type="entry name" value="DEATH EFFECTOR DOMAIN-CONTAINING PROTEIN"/>
    <property type="match status" value="1"/>
</dbReference>
<evidence type="ECO:0000256" key="16">
    <source>
        <dbReference type="SAM" id="SignalP"/>
    </source>
</evidence>
<feature type="chain" id="PRO_5021252322" description="Death effector domain-containing protein" evidence="16">
    <location>
        <begin position="19"/>
        <end position="409"/>
    </location>
</feature>
<evidence type="ECO:0000313" key="19">
    <source>
        <dbReference type="Proteomes" id="UP000314986"/>
    </source>
</evidence>
<dbReference type="Proteomes" id="UP000314986">
    <property type="component" value="Unassembled WGS sequence"/>
</dbReference>
<reference evidence="19" key="1">
    <citation type="journal article" date="2006" name="Science">
        <title>Ancient noncoding elements conserved in the human genome.</title>
        <authorList>
            <person name="Venkatesh B."/>
            <person name="Kirkness E.F."/>
            <person name="Loh Y.H."/>
            <person name="Halpern A.L."/>
            <person name="Lee A.P."/>
            <person name="Johnson J."/>
            <person name="Dandona N."/>
            <person name="Viswanathan L.D."/>
            <person name="Tay A."/>
            <person name="Venter J.C."/>
            <person name="Strausberg R.L."/>
            <person name="Brenner S."/>
        </authorList>
    </citation>
    <scope>NUCLEOTIDE SEQUENCE [LARGE SCALE GENOMIC DNA]</scope>
</reference>
<feature type="transmembrane region" description="Helical" evidence="15">
    <location>
        <begin position="354"/>
        <end position="375"/>
    </location>
</feature>
<dbReference type="InterPro" id="IPR038856">
    <property type="entry name" value="DEDD/DEDD2"/>
</dbReference>
<evidence type="ECO:0000256" key="2">
    <source>
        <dbReference type="ARBA" id="ARBA00004604"/>
    </source>
</evidence>
<evidence type="ECO:0000256" key="15">
    <source>
        <dbReference type="SAM" id="Phobius"/>
    </source>
</evidence>
<evidence type="ECO:0000256" key="9">
    <source>
        <dbReference type="ARBA" id="ARBA00023163"/>
    </source>
</evidence>
<keyword evidence="10" id="KW-0539">Nucleus</keyword>
<keyword evidence="15" id="KW-0472">Membrane</keyword>
<evidence type="ECO:0000256" key="5">
    <source>
        <dbReference type="ARBA" id="ARBA00022703"/>
    </source>
</evidence>
<evidence type="ECO:0000256" key="11">
    <source>
        <dbReference type="ARBA" id="ARBA00056861"/>
    </source>
</evidence>
<evidence type="ECO:0000256" key="6">
    <source>
        <dbReference type="ARBA" id="ARBA00022843"/>
    </source>
</evidence>
<dbReference type="InterPro" id="IPR001875">
    <property type="entry name" value="DED_dom"/>
</dbReference>
<dbReference type="SMART" id="SM00031">
    <property type="entry name" value="DED"/>
    <property type="match status" value="1"/>
</dbReference>
<reference evidence="18" key="4">
    <citation type="submission" date="2025-08" db="UniProtKB">
        <authorList>
            <consortium name="Ensembl"/>
        </authorList>
    </citation>
    <scope>IDENTIFICATION</scope>
</reference>
<dbReference type="InterPro" id="IPR011029">
    <property type="entry name" value="DEATH-like_dom_sf"/>
</dbReference>